<dbReference type="AlphaFoldDB" id="A0A1U7JKM6"/>
<feature type="region of interest" description="Disordered" evidence="1">
    <location>
        <begin position="121"/>
        <end position="185"/>
    </location>
</feature>
<evidence type="ECO:0000256" key="1">
    <source>
        <dbReference type="SAM" id="MobiDB-lite"/>
    </source>
</evidence>
<feature type="compositionally biased region" description="Low complexity" evidence="1">
    <location>
        <begin position="137"/>
        <end position="150"/>
    </location>
</feature>
<evidence type="ECO:0008006" key="4">
    <source>
        <dbReference type="Google" id="ProtNLM"/>
    </source>
</evidence>
<evidence type="ECO:0000313" key="3">
    <source>
        <dbReference type="Proteomes" id="UP000185783"/>
    </source>
</evidence>
<keyword evidence="3" id="KW-1185">Reference proteome</keyword>
<name>A0A1U7JKM6_9HYPH</name>
<feature type="compositionally biased region" description="Polar residues" evidence="1">
    <location>
        <begin position="1"/>
        <end position="10"/>
    </location>
</feature>
<feature type="region of interest" description="Disordered" evidence="1">
    <location>
        <begin position="1"/>
        <end position="76"/>
    </location>
</feature>
<dbReference type="EMBL" id="LVVZ01000005">
    <property type="protein sequence ID" value="OKL45306.1"/>
    <property type="molecule type" value="Genomic_DNA"/>
</dbReference>
<evidence type="ECO:0000313" key="2">
    <source>
        <dbReference type="EMBL" id="OKL45306.1"/>
    </source>
</evidence>
<dbReference type="Proteomes" id="UP000185783">
    <property type="component" value="Unassembled WGS sequence"/>
</dbReference>
<feature type="compositionally biased region" description="Basic and acidic residues" evidence="1">
    <location>
        <begin position="151"/>
        <end position="165"/>
    </location>
</feature>
<organism evidence="2 3">
    <name type="scientific">Pseudovibrio exalbescens</name>
    <dbReference type="NCBI Taxonomy" id="197461"/>
    <lineage>
        <taxon>Bacteria</taxon>
        <taxon>Pseudomonadati</taxon>
        <taxon>Pseudomonadota</taxon>
        <taxon>Alphaproteobacteria</taxon>
        <taxon>Hyphomicrobiales</taxon>
        <taxon>Stappiaceae</taxon>
        <taxon>Pseudovibrio</taxon>
    </lineage>
</organism>
<dbReference type="STRING" id="197461.A3843_02925"/>
<accession>A0A1U7JKM6</accession>
<sequence length="185" mass="19828">MIESVNQRPTPFQYALATPNPAPRADQEAVATELNAGLAVTATESGSESDTATDKGYGSDSRINAAEQTEKRLVRERGYDEEIREYTYTIKQEPGGEVIFEIPTEAARKISSFIDQLISLQEQEKLPEEQTAVAAGSADESPAATEASPEAQDKASVEAAERVKAQTEAAPQQTDPVRTAVQAAA</sequence>
<protein>
    <recommendedName>
        <fullName evidence="4">FlaG protein</fullName>
    </recommendedName>
</protein>
<reference evidence="2 3" key="1">
    <citation type="submission" date="2016-03" db="EMBL/GenBank/DDBJ databases">
        <title>Genome sequence of Nesiotobacter sp. nov., a moderately halophilic alphaproteobacterium isolated from the Yellow Sea, China.</title>
        <authorList>
            <person name="Zhang G."/>
            <person name="Zhang R."/>
        </authorList>
    </citation>
    <scope>NUCLEOTIDE SEQUENCE [LARGE SCALE GENOMIC DNA]</scope>
    <source>
        <strain evidence="2 3">WB1-6</strain>
    </source>
</reference>
<gene>
    <name evidence="2" type="ORF">A3843_02925</name>
</gene>
<dbReference type="OrthoDB" id="7861265at2"/>
<comment type="caution">
    <text evidence="2">The sequence shown here is derived from an EMBL/GenBank/DDBJ whole genome shotgun (WGS) entry which is preliminary data.</text>
</comment>
<proteinExistence type="predicted"/>
<dbReference type="RefSeq" id="WP_051268741.1">
    <property type="nucleotide sequence ID" value="NZ_LVVZ01000005.1"/>
</dbReference>